<evidence type="ECO:0000256" key="7">
    <source>
        <dbReference type="ARBA" id="ARBA00022723"/>
    </source>
</evidence>
<name>A0A3B0VGT6_9ZZZZ</name>
<dbReference type="CDD" id="cd11363">
    <property type="entry name" value="RNase_PH_PNPase_1"/>
    <property type="match status" value="1"/>
</dbReference>
<evidence type="ECO:0000256" key="4">
    <source>
        <dbReference type="ARBA" id="ARBA00022490"/>
    </source>
</evidence>
<evidence type="ECO:0000256" key="6">
    <source>
        <dbReference type="ARBA" id="ARBA00022695"/>
    </source>
</evidence>
<comment type="similarity">
    <text evidence="2">Belongs to the polyribonucleotide nucleotidyltransferase family.</text>
</comment>
<dbReference type="NCBIfam" id="NF008805">
    <property type="entry name" value="PRK11824.1"/>
    <property type="match status" value="1"/>
</dbReference>
<dbReference type="SMART" id="SM00322">
    <property type="entry name" value="KH"/>
    <property type="match status" value="1"/>
</dbReference>
<keyword evidence="6 11" id="KW-0548">Nucleotidyltransferase</keyword>
<feature type="domain" description="S1 motif" evidence="10">
    <location>
        <begin position="620"/>
        <end position="688"/>
    </location>
</feature>
<dbReference type="InterPro" id="IPR001247">
    <property type="entry name" value="ExoRNase_PH_dom1"/>
</dbReference>
<dbReference type="FunFam" id="3.30.230.70:FF:000001">
    <property type="entry name" value="Polyribonucleotide nucleotidyltransferase"/>
    <property type="match status" value="1"/>
</dbReference>
<dbReference type="EC" id="2.7.7.8" evidence="3"/>
<dbReference type="PANTHER" id="PTHR11252">
    <property type="entry name" value="POLYRIBONUCLEOTIDE NUCLEOTIDYLTRANSFERASE"/>
    <property type="match status" value="1"/>
</dbReference>
<dbReference type="InterPro" id="IPR015848">
    <property type="entry name" value="PNPase_PH_RNA-bd_bac/org-type"/>
</dbReference>
<dbReference type="GO" id="GO:0046872">
    <property type="term" value="F:metal ion binding"/>
    <property type="evidence" value="ECO:0007669"/>
    <property type="project" value="UniProtKB-KW"/>
</dbReference>
<organism evidence="11">
    <name type="scientific">hydrothermal vent metagenome</name>
    <dbReference type="NCBI Taxonomy" id="652676"/>
    <lineage>
        <taxon>unclassified sequences</taxon>
        <taxon>metagenomes</taxon>
        <taxon>ecological metagenomes</taxon>
    </lineage>
</organism>
<dbReference type="InterPro" id="IPR004088">
    <property type="entry name" value="KH_dom_type_1"/>
</dbReference>
<dbReference type="GO" id="GO:0003723">
    <property type="term" value="F:RNA binding"/>
    <property type="evidence" value="ECO:0007669"/>
    <property type="project" value="UniProtKB-KW"/>
</dbReference>
<evidence type="ECO:0000256" key="5">
    <source>
        <dbReference type="ARBA" id="ARBA00022679"/>
    </source>
</evidence>
<sequence>MIKNYEVDFGGRKLKIETGKMARQTGGSVTMRYGDTVVLITACRAPQPKEGLDFLPLTVNYVEMRYAAGKIPGGFFKREGRPGEKEVLCSRLIDRPLRPLFAEGYAHETQVIATVMSADTEHDPEIVALVGASMALRISDIPFIKPIAAVRVGRIDGEFICNPSLEQQKESDIDLLVAGATDGILMVEGGADFLSEDTMIDALGFAQTSMEPVLAIQEQMRADSGKTAMEIVLPEVDEALEARVKELTEAKLGEALKIATKMERYARLDEIKAELKAELAEEFEGRASDISGAFGRLKYTTMREAILSTGVRVDGRDSRQVRDITCEVGLLPRTHGSALFTRGETQAIVVTTLGTKDDEQKIDALAGWDYKKFMLHYNFPPFSVGEVRFMRSPGRREIGHGALAERAVVKSMPAEEDEFPYTVRVVSDILESNGSSSMASICGASLSLMDAGVPVKCHVAGIAMGLIKEGERYSVLSDILGDEDHLGDMDFKVAGSAEGISALQMDIKISGVSAELMREALYQAKEGRIHILGKMAEAITAPRAEMSEYAPRIVTIYVKTEKIKDVIGPGGKNIKGIVQETGVKIDIDDTGKVNIASCDDEAAQKAIKMVQALTQEAEVGKLYMGKVRKIMDFGAFVEIFPGTDGLVHISQLAEKRVENVTDILKEGDEVMVKCLEIDRAGKIRLSRKDALGETMPS</sequence>
<dbReference type="GO" id="GO:0006402">
    <property type="term" value="P:mRNA catabolic process"/>
    <property type="evidence" value="ECO:0007669"/>
    <property type="project" value="InterPro"/>
</dbReference>
<keyword evidence="5 11" id="KW-0808">Transferase</keyword>
<evidence type="ECO:0000256" key="9">
    <source>
        <dbReference type="ARBA" id="ARBA00022884"/>
    </source>
</evidence>
<evidence type="ECO:0000256" key="8">
    <source>
        <dbReference type="ARBA" id="ARBA00022842"/>
    </source>
</evidence>
<dbReference type="FunFam" id="3.30.230.70:FF:000002">
    <property type="entry name" value="Polyribonucleotide nucleotidyltransferase"/>
    <property type="match status" value="1"/>
</dbReference>
<keyword evidence="9" id="KW-0694">RNA-binding</keyword>
<comment type="subcellular location">
    <subcellularLocation>
        <location evidence="1">Cytoplasm</location>
    </subcellularLocation>
</comment>
<dbReference type="Gene3D" id="2.40.50.140">
    <property type="entry name" value="Nucleic acid-binding proteins"/>
    <property type="match status" value="1"/>
</dbReference>
<dbReference type="InterPro" id="IPR012340">
    <property type="entry name" value="NA-bd_OB-fold"/>
</dbReference>
<evidence type="ECO:0000256" key="2">
    <source>
        <dbReference type="ARBA" id="ARBA00007404"/>
    </source>
</evidence>
<keyword evidence="4" id="KW-0963">Cytoplasm</keyword>
<dbReference type="Gene3D" id="3.30.1370.10">
    <property type="entry name" value="K Homology domain, type 1"/>
    <property type="match status" value="1"/>
</dbReference>
<dbReference type="InterPro" id="IPR003029">
    <property type="entry name" value="S1_domain"/>
</dbReference>
<proteinExistence type="inferred from homology"/>
<dbReference type="InterPro" id="IPR036456">
    <property type="entry name" value="PNPase_PH_RNA-bd_sf"/>
</dbReference>
<dbReference type="CDD" id="cd11364">
    <property type="entry name" value="RNase_PH_PNPase_2"/>
    <property type="match status" value="1"/>
</dbReference>
<dbReference type="Pfam" id="PF03725">
    <property type="entry name" value="RNase_PH_C"/>
    <property type="match status" value="1"/>
</dbReference>
<dbReference type="Gene3D" id="3.30.230.70">
    <property type="entry name" value="GHMP Kinase, N-terminal domain"/>
    <property type="match status" value="2"/>
</dbReference>
<dbReference type="InterPro" id="IPR020568">
    <property type="entry name" value="Ribosomal_Su5_D2-typ_SF"/>
</dbReference>
<dbReference type="Pfam" id="PF00575">
    <property type="entry name" value="S1"/>
    <property type="match status" value="1"/>
</dbReference>
<reference evidence="11" key="1">
    <citation type="submission" date="2018-06" db="EMBL/GenBank/DDBJ databases">
        <authorList>
            <person name="Zhirakovskaya E."/>
        </authorList>
    </citation>
    <scope>NUCLEOTIDE SEQUENCE</scope>
</reference>
<dbReference type="SUPFAM" id="SSF46915">
    <property type="entry name" value="Polynucleotide phosphorylase/guanosine pentaphosphate synthase (PNPase/GPSI), domain 3"/>
    <property type="match status" value="1"/>
</dbReference>
<dbReference type="NCBIfam" id="TIGR03591">
    <property type="entry name" value="polynuc_phos"/>
    <property type="match status" value="1"/>
</dbReference>
<dbReference type="GO" id="GO:0005829">
    <property type="term" value="C:cytosol"/>
    <property type="evidence" value="ECO:0007669"/>
    <property type="project" value="TreeGrafter"/>
</dbReference>
<dbReference type="SUPFAM" id="SSF54211">
    <property type="entry name" value="Ribosomal protein S5 domain 2-like"/>
    <property type="match status" value="2"/>
</dbReference>
<protein>
    <recommendedName>
        <fullName evidence="3">polyribonucleotide nucleotidyltransferase</fullName>
        <ecNumber evidence="3">2.7.7.8</ecNumber>
    </recommendedName>
</protein>
<dbReference type="AlphaFoldDB" id="A0A3B0VGT6"/>
<dbReference type="Pfam" id="PF01138">
    <property type="entry name" value="RNase_PH"/>
    <property type="match status" value="2"/>
</dbReference>
<accession>A0A3B0VGT6</accession>
<dbReference type="FunFam" id="3.30.1370.10:FF:000001">
    <property type="entry name" value="Polyribonucleotide nucleotidyltransferase"/>
    <property type="match status" value="1"/>
</dbReference>
<dbReference type="PROSITE" id="PS50084">
    <property type="entry name" value="KH_TYPE_1"/>
    <property type="match status" value="1"/>
</dbReference>
<dbReference type="SMART" id="SM00316">
    <property type="entry name" value="S1"/>
    <property type="match status" value="1"/>
</dbReference>
<evidence type="ECO:0000256" key="1">
    <source>
        <dbReference type="ARBA" id="ARBA00004496"/>
    </source>
</evidence>
<keyword evidence="8" id="KW-0460">Magnesium</keyword>
<dbReference type="InterPro" id="IPR015847">
    <property type="entry name" value="ExoRNase_PH_dom2"/>
</dbReference>
<dbReference type="InterPro" id="IPR004087">
    <property type="entry name" value="KH_dom"/>
</dbReference>
<dbReference type="InterPro" id="IPR036612">
    <property type="entry name" value="KH_dom_type_1_sf"/>
</dbReference>
<dbReference type="CDD" id="cd04472">
    <property type="entry name" value="S1_PNPase"/>
    <property type="match status" value="1"/>
</dbReference>
<keyword evidence="7" id="KW-0479">Metal-binding</keyword>
<dbReference type="InterPro" id="IPR012162">
    <property type="entry name" value="PNPase"/>
</dbReference>
<dbReference type="InterPro" id="IPR036345">
    <property type="entry name" value="ExoRNase_PH_dom2_sf"/>
</dbReference>
<dbReference type="InterPro" id="IPR027408">
    <property type="entry name" value="PNPase/RNase_PH_dom_sf"/>
</dbReference>
<dbReference type="Pfam" id="PF03726">
    <property type="entry name" value="PNPase"/>
    <property type="match status" value="1"/>
</dbReference>
<dbReference type="CDD" id="cd02393">
    <property type="entry name" value="KH-I_PNPase"/>
    <property type="match status" value="1"/>
</dbReference>
<evidence type="ECO:0000259" key="10">
    <source>
        <dbReference type="PROSITE" id="PS50126"/>
    </source>
</evidence>
<dbReference type="SUPFAM" id="SSF50249">
    <property type="entry name" value="Nucleic acid-binding proteins"/>
    <property type="match status" value="1"/>
</dbReference>
<dbReference type="PIRSF" id="PIRSF005499">
    <property type="entry name" value="PNPase"/>
    <property type="match status" value="1"/>
</dbReference>
<dbReference type="GO" id="GO:0004654">
    <property type="term" value="F:polyribonucleotide nucleotidyltransferase activity"/>
    <property type="evidence" value="ECO:0007669"/>
    <property type="project" value="UniProtKB-EC"/>
</dbReference>
<dbReference type="SUPFAM" id="SSF55666">
    <property type="entry name" value="Ribonuclease PH domain 2-like"/>
    <property type="match status" value="2"/>
</dbReference>
<gene>
    <name evidence="11" type="ORF">MNBD_DELTA02-67</name>
</gene>
<dbReference type="HAMAP" id="MF_01595">
    <property type="entry name" value="PNPase"/>
    <property type="match status" value="1"/>
</dbReference>
<dbReference type="Pfam" id="PF00013">
    <property type="entry name" value="KH_1"/>
    <property type="match status" value="1"/>
</dbReference>
<dbReference type="GO" id="GO:0000175">
    <property type="term" value="F:3'-5'-RNA exonuclease activity"/>
    <property type="evidence" value="ECO:0007669"/>
    <property type="project" value="TreeGrafter"/>
</dbReference>
<dbReference type="SUPFAM" id="SSF54791">
    <property type="entry name" value="Eukaryotic type KH-domain (KH-domain type I)"/>
    <property type="match status" value="1"/>
</dbReference>
<dbReference type="EMBL" id="UOEZ01000055">
    <property type="protein sequence ID" value="VAW37527.1"/>
    <property type="molecule type" value="Genomic_DNA"/>
</dbReference>
<dbReference type="FunFam" id="2.40.50.140:FF:000023">
    <property type="entry name" value="Polyribonucleotide nucleotidyltransferase"/>
    <property type="match status" value="1"/>
</dbReference>
<evidence type="ECO:0000313" key="11">
    <source>
        <dbReference type="EMBL" id="VAW37527.1"/>
    </source>
</evidence>
<dbReference type="GO" id="GO:0006396">
    <property type="term" value="P:RNA processing"/>
    <property type="evidence" value="ECO:0007669"/>
    <property type="project" value="InterPro"/>
</dbReference>
<dbReference type="PANTHER" id="PTHR11252:SF0">
    <property type="entry name" value="POLYRIBONUCLEOTIDE NUCLEOTIDYLTRANSFERASE 1, MITOCHONDRIAL"/>
    <property type="match status" value="1"/>
</dbReference>
<evidence type="ECO:0000256" key="3">
    <source>
        <dbReference type="ARBA" id="ARBA00012416"/>
    </source>
</evidence>
<dbReference type="PROSITE" id="PS50126">
    <property type="entry name" value="S1"/>
    <property type="match status" value="1"/>
</dbReference>